<name>A0A7X0MDH4_9HYPH</name>
<sequence length="128" mass="13286">MKNEATGTFDVKLAPVGGGEGPIGSMSINKTFHGDLQGTSVGQMLAFRSSVEGSAGYVAMERVTASLNGRQGTFTLQHSGLMDKGAQSLTVAVVPDSATEGLTGLAGTMNIVVTSGQHDYQFRYTLPD</sequence>
<dbReference type="InterPro" id="IPR021607">
    <property type="entry name" value="DUF3224"/>
</dbReference>
<dbReference type="AlphaFoldDB" id="A0A7X0MDH4"/>
<evidence type="ECO:0000313" key="2">
    <source>
        <dbReference type="Proteomes" id="UP000565576"/>
    </source>
</evidence>
<comment type="caution">
    <text evidence="1">The sequence shown here is derived from an EMBL/GenBank/DDBJ whole genome shotgun (WGS) entry which is preliminary data.</text>
</comment>
<evidence type="ECO:0000313" key="1">
    <source>
        <dbReference type="EMBL" id="MBB6486892.1"/>
    </source>
</evidence>
<dbReference type="Gene3D" id="2.40.350.10">
    <property type="entry name" value="SO1590-like"/>
    <property type="match status" value="1"/>
</dbReference>
<organism evidence="1 2">
    <name type="scientific">Rhizobium lusitanum</name>
    <dbReference type="NCBI Taxonomy" id="293958"/>
    <lineage>
        <taxon>Bacteria</taxon>
        <taxon>Pseudomonadati</taxon>
        <taxon>Pseudomonadota</taxon>
        <taxon>Alphaproteobacteria</taxon>
        <taxon>Hyphomicrobiales</taxon>
        <taxon>Rhizobiaceae</taxon>
        <taxon>Rhizobium/Agrobacterium group</taxon>
        <taxon>Rhizobium</taxon>
    </lineage>
</organism>
<protein>
    <recommendedName>
        <fullName evidence="3">DUF3224 domain-containing protein</fullName>
    </recommendedName>
</protein>
<dbReference type="RefSeq" id="WP_184707245.1">
    <property type="nucleotide sequence ID" value="NZ_JACHBG010000010.1"/>
</dbReference>
<evidence type="ECO:0008006" key="3">
    <source>
        <dbReference type="Google" id="ProtNLM"/>
    </source>
</evidence>
<reference evidence="1 2" key="1">
    <citation type="submission" date="2020-08" db="EMBL/GenBank/DDBJ databases">
        <title>Genomic Encyclopedia of Type Strains, Phase IV (KMG-V): Genome sequencing to study the core and pangenomes of soil and plant-associated prokaryotes.</title>
        <authorList>
            <person name="Whitman W."/>
        </authorList>
    </citation>
    <scope>NUCLEOTIDE SEQUENCE [LARGE SCALE GENOMIC DNA]</scope>
    <source>
        <strain evidence="1 2">SEMIA 4060</strain>
    </source>
</reference>
<accession>A0A7X0MDH4</accession>
<dbReference type="EMBL" id="JACHBG010000010">
    <property type="protein sequence ID" value="MBB6486892.1"/>
    <property type="molecule type" value="Genomic_DNA"/>
</dbReference>
<proteinExistence type="predicted"/>
<dbReference type="SUPFAM" id="SSF159238">
    <property type="entry name" value="SO1590-like"/>
    <property type="match status" value="1"/>
</dbReference>
<gene>
    <name evidence="1" type="ORF">GGD46_004191</name>
</gene>
<dbReference type="InterPro" id="IPR023159">
    <property type="entry name" value="SO1590-like_sf"/>
</dbReference>
<dbReference type="Proteomes" id="UP000565576">
    <property type="component" value="Unassembled WGS sequence"/>
</dbReference>
<dbReference type="Pfam" id="PF11528">
    <property type="entry name" value="DUF3224"/>
    <property type="match status" value="1"/>
</dbReference>